<sequence>MPGIRVADPKACQCGEVRKRGTKPWKCGGRHRLYMAETDRYVHRIPWNTRGPLPLRQTAAGNRRATRSTRLKASSTARDAAAVRAICPNNLGSRHTTVDPLIRQAQTQCQ</sequence>
<evidence type="ECO:0000256" key="1">
    <source>
        <dbReference type="SAM" id="MobiDB-lite"/>
    </source>
</evidence>
<evidence type="ECO:0000313" key="2">
    <source>
        <dbReference type="EMBL" id="GFG51592.1"/>
    </source>
</evidence>
<organism evidence="2 3">
    <name type="scientific">Mycolicibacterium agri</name>
    <name type="common">Mycobacterium agri</name>
    <dbReference type="NCBI Taxonomy" id="36811"/>
    <lineage>
        <taxon>Bacteria</taxon>
        <taxon>Bacillati</taxon>
        <taxon>Actinomycetota</taxon>
        <taxon>Actinomycetes</taxon>
        <taxon>Mycobacteriales</taxon>
        <taxon>Mycobacteriaceae</taxon>
        <taxon>Mycolicibacterium</taxon>
    </lineage>
</organism>
<dbReference type="Proteomes" id="UP000465302">
    <property type="component" value="Unassembled WGS sequence"/>
</dbReference>
<name>A0A7I9W1N4_MYCAG</name>
<gene>
    <name evidence="2" type="ORF">MAGR_30330</name>
</gene>
<comment type="caution">
    <text evidence="2">The sequence shown here is derived from an EMBL/GenBank/DDBJ whole genome shotgun (WGS) entry which is preliminary data.</text>
</comment>
<protein>
    <submittedName>
        <fullName evidence="2">Uncharacterized protein</fullName>
    </submittedName>
</protein>
<evidence type="ECO:0000313" key="3">
    <source>
        <dbReference type="Proteomes" id="UP000465302"/>
    </source>
</evidence>
<dbReference type="AlphaFoldDB" id="A0A7I9W1N4"/>
<dbReference type="EMBL" id="BLKS01000001">
    <property type="protein sequence ID" value="GFG51592.1"/>
    <property type="molecule type" value="Genomic_DNA"/>
</dbReference>
<reference evidence="2 3" key="1">
    <citation type="journal article" date="2019" name="Emerg. Microbes Infect.">
        <title>Comprehensive subspecies identification of 175 nontuberculous mycobacteria species based on 7547 genomic profiles.</title>
        <authorList>
            <person name="Matsumoto Y."/>
            <person name="Kinjo T."/>
            <person name="Motooka D."/>
            <person name="Nabeya D."/>
            <person name="Jung N."/>
            <person name="Uechi K."/>
            <person name="Horii T."/>
            <person name="Iida T."/>
            <person name="Fujita J."/>
            <person name="Nakamura S."/>
        </authorList>
    </citation>
    <scope>NUCLEOTIDE SEQUENCE [LARGE SCALE GENOMIC DNA]</scope>
    <source>
        <strain evidence="2 3">JCM 6377</strain>
    </source>
</reference>
<feature type="region of interest" description="Disordered" evidence="1">
    <location>
        <begin position="53"/>
        <end position="75"/>
    </location>
</feature>
<accession>A0A7I9W1N4</accession>
<proteinExistence type="predicted"/>